<organism evidence="2 3">
    <name type="scientific">Occallatibacter riparius</name>
    <dbReference type="NCBI Taxonomy" id="1002689"/>
    <lineage>
        <taxon>Bacteria</taxon>
        <taxon>Pseudomonadati</taxon>
        <taxon>Acidobacteriota</taxon>
        <taxon>Terriglobia</taxon>
        <taxon>Terriglobales</taxon>
        <taxon>Acidobacteriaceae</taxon>
        <taxon>Occallatibacter</taxon>
    </lineage>
</organism>
<dbReference type="EMBL" id="CP093313">
    <property type="protein sequence ID" value="UWZ83273.1"/>
    <property type="molecule type" value="Genomic_DNA"/>
</dbReference>
<evidence type="ECO:0008006" key="4">
    <source>
        <dbReference type="Google" id="ProtNLM"/>
    </source>
</evidence>
<evidence type="ECO:0000313" key="3">
    <source>
        <dbReference type="Proteomes" id="UP001059380"/>
    </source>
</evidence>
<feature type="signal peptide" evidence="1">
    <location>
        <begin position="1"/>
        <end position="19"/>
    </location>
</feature>
<sequence>MRAVWILAGILTAASTCCAQNPAQNSVQPAATEDPGRLVRETVYNELQDHGKHAYWRYWIKQQGDNGSHITEQVETADGAVSRLLLQNGQPLDEEHEEVERAKLLSLRNSASEQASRRQAYREDEQRVGRILALLPDAFLYQDAGIENGARHLRYTPNPKYSAHSIEARVFHQLTGDLWIDVRMKRLRRLEGRLNDDVTFGFGMLGKVNKGSWFRLSRTAVSDSEWKTDRCEIHMSGRALLLKTIAHETSETRGGFELVPPAMSFEQGLKVLEQTVAAHQAAMAEGRVSPAALVTANPRASTR</sequence>
<evidence type="ECO:0000256" key="1">
    <source>
        <dbReference type="SAM" id="SignalP"/>
    </source>
</evidence>
<keyword evidence="1" id="KW-0732">Signal</keyword>
<protein>
    <recommendedName>
        <fullName evidence="4">Lipoprotein</fullName>
    </recommendedName>
</protein>
<dbReference type="Proteomes" id="UP001059380">
    <property type="component" value="Chromosome"/>
</dbReference>
<dbReference type="KEGG" id="orp:MOP44_22220"/>
<reference evidence="2" key="1">
    <citation type="submission" date="2021-04" db="EMBL/GenBank/DDBJ databases">
        <title>Phylogenetic analysis of Acidobacteriaceae.</title>
        <authorList>
            <person name="Qiu L."/>
            <person name="Zhang Q."/>
        </authorList>
    </citation>
    <scope>NUCLEOTIDE SEQUENCE</scope>
    <source>
        <strain evidence="2">DSM 25168</strain>
    </source>
</reference>
<proteinExistence type="predicted"/>
<dbReference type="RefSeq" id="WP_260792607.1">
    <property type="nucleotide sequence ID" value="NZ_CP093313.1"/>
</dbReference>
<feature type="chain" id="PRO_5039921312" description="Lipoprotein" evidence="1">
    <location>
        <begin position="20"/>
        <end position="303"/>
    </location>
</feature>
<gene>
    <name evidence="2" type="ORF">MOP44_22220</name>
</gene>
<evidence type="ECO:0000313" key="2">
    <source>
        <dbReference type="EMBL" id="UWZ83273.1"/>
    </source>
</evidence>
<name>A0A9J7BLD2_9BACT</name>
<keyword evidence="3" id="KW-1185">Reference proteome</keyword>
<accession>A0A9J7BLD2</accession>
<dbReference type="AlphaFoldDB" id="A0A9J7BLD2"/>